<dbReference type="OrthoDB" id="9800049at2"/>
<keyword evidence="3" id="KW-1185">Reference proteome</keyword>
<dbReference type="InterPro" id="IPR036390">
    <property type="entry name" value="WH_DNA-bd_sf"/>
</dbReference>
<dbReference type="PROSITE" id="PS50987">
    <property type="entry name" value="HTH_ARSR_2"/>
    <property type="match status" value="1"/>
</dbReference>
<name>A0A317EVC6_9SPHI</name>
<dbReference type="EMBL" id="QGNY01000011">
    <property type="protein sequence ID" value="PWS29759.1"/>
    <property type="molecule type" value="Genomic_DNA"/>
</dbReference>
<proteinExistence type="predicted"/>
<dbReference type="SUPFAM" id="SSF46785">
    <property type="entry name" value="Winged helix' DNA-binding domain"/>
    <property type="match status" value="1"/>
</dbReference>
<dbReference type="CDD" id="cd00090">
    <property type="entry name" value="HTH_ARSR"/>
    <property type="match status" value="1"/>
</dbReference>
<organism evidence="2 3">
    <name type="scientific">Pedobacter paludis</name>
    <dbReference type="NCBI Taxonomy" id="2203212"/>
    <lineage>
        <taxon>Bacteria</taxon>
        <taxon>Pseudomonadati</taxon>
        <taxon>Bacteroidota</taxon>
        <taxon>Sphingobacteriia</taxon>
        <taxon>Sphingobacteriales</taxon>
        <taxon>Sphingobacteriaceae</taxon>
        <taxon>Pedobacter</taxon>
    </lineage>
</organism>
<gene>
    <name evidence="2" type="ORF">DF947_21580</name>
</gene>
<dbReference type="InterPro" id="IPR001845">
    <property type="entry name" value="HTH_ArsR_DNA-bd_dom"/>
</dbReference>
<sequence length="100" mass="11475">MEVNTRDYAPIEKQLAKFMRVLAHPARMAIMIRLARKESCTEGVINDLPIEESSVAKHLKALEVAGLIKGNTSNLRSRYCINWYAFWISLNNLICYLTVF</sequence>
<protein>
    <submittedName>
        <fullName evidence="2">ArsR family transcriptional regulator</fullName>
    </submittedName>
</protein>
<dbReference type="RefSeq" id="WP_088300346.1">
    <property type="nucleotide sequence ID" value="NZ_QGNY01000011.1"/>
</dbReference>
<reference evidence="3" key="1">
    <citation type="submission" date="2018-05" db="EMBL/GenBank/DDBJ databases">
        <title>Pedobacter paludis sp. nov., isolated from wetland soil.</title>
        <authorList>
            <person name="Zhang Y."/>
        </authorList>
    </citation>
    <scope>NUCLEOTIDE SEQUENCE [LARGE SCALE GENOMIC DNA]</scope>
    <source>
        <strain evidence="3">R-8</strain>
    </source>
</reference>
<evidence type="ECO:0000259" key="1">
    <source>
        <dbReference type="PROSITE" id="PS50987"/>
    </source>
</evidence>
<comment type="caution">
    <text evidence="2">The sequence shown here is derived from an EMBL/GenBank/DDBJ whole genome shotgun (WGS) entry which is preliminary data.</text>
</comment>
<dbReference type="Pfam" id="PF12840">
    <property type="entry name" value="HTH_20"/>
    <property type="match status" value="1"/>
</dbReference>
<dbReference type="InterPro" id="IPR011991">
    <property type="entry name" value="ArsR-like_HTH"/>
</dbReference>
<accession>A0A317EVC6</accession>
<dbReference type="Gene3D" id="1.10.10.10">
    <property type="entry name" value="Winged helix-like DNA-binding domain superfamily/Winged helix DNA-binding domain"/>
    <property type="match status" value="1"/>
</dbReference>
<evidence type="ECO:0000313" key="2">
    <source>
        <dbReference type="EMBL" id="PWS29759.1"/>
    </source>
</evidence>
<evidence type="ECO:0000313" key="3">
    <source>
        <dbReference type="Proteomes" id="UP000245391"/>
    </source>
</evidence>
<dbReference type="InterPro" id="IPR036388">
    <property type="entry name" value="WH-like_DNA-bd_sf"/>
</dbReference>
<feature type="domain" description="HTH arsR-type" evidence="1">
    <location>
        <begin position="7"/>
        <end position="100"/>
    </location>
</feature>
<dbReference type="GO" id="GO:0003700">
    <property type="term" value="F:DNA-binding transcription factor activity"/>
    <property type="evidence" value="ECO:0007669"/>
    <property type="project" value="InterPro"/>
</dbReference>
<dbReference type="SMART" id="SM00418">
    <property type="entry name" value="HTH_ARSR"/>
    <property type="match status" value="1"/>
</dbReference>
<dbReference type="Proteomes" id="UP000245391">
    <property type="component" value="Unassembled WGS sequence"/>
</dbReference>
<dbReference type="AlphaFoldDB" id="A0A317EVC6"/>